<accession>H6WBA4</accession>
<evidence type="ECO:0000313" key="3">
    <source>
        <dbReference type="EMBL" id="AFA52592.1"/>
    </source>
</evidence>
<dbReference type="PANTHER" id="PTHR47191:SF2">
    <property type="entry name" value="OS05G0170800 PROTEIN"/>
    <property type="match status" value="1"/>
</dbReference>
<sequence length="329" mass="37068">MFHSPFRLKTSDSESSNSEDIDSLSPEKLIAYDTPIKLPEIEVPEMKMTSVERLSLWEQINVLEPELKNAVESGEKDYAELLKSKISDLKASEPYFTLHEKMKMALEKSDFSGAAKYKLQMDKIGVPKEFLDGVKNKTRNVDGSETVKQAVTSALMSKEASEAANQTEVQNSGTFVSEDGEQIVYSAKSMTSTNRVDVEVVSQYFREQSNPTKHRYIFLYRVAITNNSPFTVQLVSRKWQIRTINPNTNKTEVQEVSGPGVVGQQPILEPGQIFEYNSACPITQKPKDNIRVLGRMEGCYLMVTGSNGQHYFQAKINPFYLILPPDVMP</sequence>
<evidence type="ECO:0000256" key="1">
    <source>
        <dbReference type="SAM" id="MobiDB-lite"/>
    </source>
</evidence>
<dbReference type="InterPro" id="IPR050718">
    <property type="entry name" value="ApaG-like"/>
</dbReference>
<evidence type="ECO:0000259" key="2">
    <source>
        <dbReference type="PROSITE" id="PS51087"/>
    </source>
</evidence>
<proteinExistence type="predicted"/>
<dbReference type="EMBL" id="JQ062423">
    <property type="protein sequence ID" value="AFA52592.1"/>
    <property type="molecule type" value="Genomic_DNA"/>
</dbReference>
<dbReference type="PANTHER" id="PTHR47191">
    <property type="entry name" value="OS05G0170800 PROTEIN"/>
    <property type="match status" value="1"/>
</dbReference>
<dbReference type="AlphaFoldDB" id="H6WBA4"/>
<feature type="domain" description="ApaG" evidence="2">
    <location>
        <begin position="190"/>
        <end position="328"/>
    </location>
</feature>
<dbReference type="InterPro" id="IPR036767">
    <property type="entry name" value="ApaG_sf"/>
</dbReference>
<dbReference type="Pfam" id="PF04379">
    <property type="entry name" value="DUF525"/>
    <property type="match status" value="1"/>
</dbReference>
<organism evidence="3">
    <name type="scientific">Vaucheria litorea</name>
    <name type="common">Yellow-green alga</name>
    <dbReference type="NCBI Taxonomy" id="109269"/>
    <lineage>
        <taxon>Eukaryota</taxon>
        <taxon>Sar</taxon>
        <taxon>Stramenopiles</taxon>
        <taxon>Ochrophyta</taxon>
        <taxon>PX clade</taxon>
        <taxon>Xanthophyceae</taxon>
        <taxon>Vaucheriales</taxon>
        <taxon>Vaucheriaceae</taxon>
        <taxon>Vaucheria</taxon>
    </lineage>
</organism>
<name>H6WBA4_VAULI</name>
<protein>
    <recommendedName>
        <fullName evidence="2">ApaG domain-containing protein</fullName>
    </recommendedName>
</protein>
<feature type="region of interest" description="Disordered" evidence="1">
    <location>
        <begin position="1"/>
        <end position="24"/>
    </location>
</feature>
<dbReference type="Gene3D" id="2.60.40.1470">
    <property type="entry name" value="ApaG domain"/>
    <property type="match status" value="1"/>
</dbReference>
<reference evidence="3" key="1">
    <citation type="journal article" date="2012" name="Mol. Biol. Evol.">
        <title>Transcriptomic Evidence for the Expression of Horizontally Transferred Algal Nuclear Genes in the Photosynthetic Sea Slug, Elysia chlorotica.</title>
        <authorList>
            <person name="Pierce S.K."/>
            <person name="Fang X."/>
            <person name="Schwartz J.A."/>
            <person name="Jiang X."/>
            <person name="Zhao W."/>
            <person name="Curtis N.E."/>
            <person name="Kocot K.M."/>
            <person name="Yang B."/>
            <person name="Wang J."/>
        </authorList>
    </citation>
    <scope>NUCLEOTIDE SEQUENCE</scope>
</reference>
<dbReference type="SUPFAM" id="SSF110069">
    <property type="entry name" value="ApaG-like"/>
    <property type="match status" value="1"/>
</dbReference>
<dbReference type="InterPro" id="IPR007474">
    <property type="entry name" value="ApaG_domain"/>
</dbReference>
<dbReference type="PROSITE" id="PS51087">
    <property type="entry name" value="APAG"/>
    <property type="match status" value="1"/>
</dbReference>
<dbReference type="NCBIfam" id="NF003967">
    <property type="entry name" value="PRK05461.1"/>
    <property type="match status" value="1"/>
</dbReference>